<evidence type="ECO:0000313" key="3">
    <source>
        <dbReference type="EMBL" id="TRZ03567.1"/>
    </source>
</evidence>
<feature type="domain" description="Fibronectin type-III" evidence="2">
    <location>
        <begin position="500"/>
        <end position="584"/>
    </location>
</feature>
<keyword evidence="4" id="KW-1185">Reference proteome</keyword>
<organism evidence="3 4">
    <name type="scientific">Danionella cerebrum</name>
    <dbReference type="NCBI Taxonomy" id="2873325"/>
    <lineage>
        <taxon>Eukaryota</taxon>
        <taxon>Metazoa</taxon>
        <taxon>Chordata</taxon>
        <taxon>Craniata</taxon>
        <taxon>Vertebrata</taxon>
        <taxon>Euteleostomi</taxon>
        <taxon>Actinopterygii</taxon>
        <taxon>Neopterygii</taxon>
        <taxon>Teleostei</taxon>
        <taxon>Ostariophysi</taxon>
        <taxon>Cypriniformes</taxon>
        <taxon>Danionidae</taxon>
        <taxon>Danioninae</taxon>
        <taxon>Danionella</taxon>
    </lineage>
</organism>
<name>A0A553RN15_9TELE</name>
<evidence type="ECO:0000313" key="4">
    <source>
        <dbReference type="Proteomes" id="UP000316079"/>
    </source>
</evidence>
<dbReference type="AlphaFoldDB" id="A0A553RN15"/>
<accession>A0A553RN15</accession>
<evidence type="ECO:0000256" key="1">
    <source>
        <dbReference type="SAM" id="MobiDB-lite"/>
    </source>
</evidence>
<dbReference type="InterPro" id="IPR013783">
    <property type="entry name" value="Ig-like_fold"/>
</dbReference>
<feature type="compositionally biased region" description="Basic and acidic residues" evidence="1">
    <location>
        <begin position="623"/>
        <end position="638"/>
    </location>
</feature>
<protein>
    <recommendedName>
        <fullName evidence="2">Fibronectin type-III domain-containing protein</fullName>
    </recommendedName>
</protein>
<dbReference type="InterPro" id="IPR016024">
    <property type="entry name" value="ARM-type_fold"/>
</dbReference>
<dbReference type="InterPro" id="IPR003961">
    <property type="entry name" value="FN3_dom"/>
</dbReference>
<dbReference type="SUPFAM" id="SSF49265">
    <property type="entry name" value="Fibronectin type III"/>
    <property type="match status" value="1"/>
</dbReference>
<dbReference type="SUPFAM" id="SSF48371">
    <property type="entry name" value="ARM repeat"/>
    <property type="match status" value="1"/>
</dbReference>
<dbReference type="OrthoDB" id="10253954at2759"/>
<sequence>MSSTCCPAPCSKESALSWLLCSNIDHVSSALETLVDLLQEDRNEFVERFLQHSKPEQCMDVLRKLLRPSASGLSSTADCLLSVLLENECLVLRLQMENKTDLMFDLAQMLTGKQADVVRSATGAMASLVESAPGRKWFLQILRVFSEVLEHLSILLESRCGDTVNSAALVFARLSISEESCENFLSHSSSSETFRRLAMCLSSSHKDTAMNAAFAVGRLCGSRLATRILREAKKHHVVSRLQALLSIDAGVDVCQTACFALSCFANNENAHSLLMESSSIPALLNALLQLLQSTDPNTLWFAAMTIRMLLSRPSGVLPIRRHHPLHQQLKLLSVSPSALPELQEEVSTCLRKLELLPKPEPVMVSNLSSETCKVTWEKWDVGNGLEVTYSLFDRDALVYHGFSREVTVPVSRKPLSLQLSLSTSDGNISPLSEPVSVSPGQLHPTAKPAEDQSVDLTEPHSVPKSGLSPDTCHQRNVSPVQTGSLGGETELKMAENLDHAPSALTVTALGHNELQMNWDAPVAPLGHLFKYELSLNGCVVYLGRERTHTAHQLFSDTVYMCVVTAITSQGRWQSRPVTKKMPKDEHMHTNRFQTSPERYTGSPAVKAMVKKSGAVFNSKTHSVPHEPTRIELTRDSQRTKPIQKHSRKETQPPSDTSKTVPNQDQCEVTCQAKSLPSSPEELSHSRGRSMPAKLKHKNFERKVPSNRRKLPCNTKQTSEDVRLLQSVSFNWSNLECVKQRQKSKKEV</sequence>
<feature type="compositionally biased region" description="Polar residues" evidence="1">
    <location>
        <begin position="651"/>
        <end position="672"/>
    </location>
</feature>
<feature type="compositionally biased region" description="Polar residues" evidence="1">
    <location>
        <begin position="474"/>
        <end position="483"/>
    </location>
</feature>
<dbReference type="CDD" id="cd00063">
    <property type="entry name" value="FN3"/>
    <property type="match status" value="1"/>
</dbReference>
<feature type="compositionally biased region" description="Basic residues" evidence="1">
    <location>
        <begin position="693"/>
        <end position="710"/>
    </location>
</feature>
<comment type="caution">
    <text evidence="3">The sequence shown here is derived from an EMBL/GenBank/DDBJ whole genome shotgun (WGS) entry which is preliminary data.</text>
</comment>
<dbReference type="InterPro" id="IPR036116">
    <property type="entry name" value="FN3_sf"/>
</dbReference>
<gene>
    <name evidence="3" type="ORF">DNTS_013485</name>
</gene>
<dbReference type="InterPro" id="IPR011989">
    <property type="entry name" value="ARM-like"/>
</dbReference>
<feature type="region of interest" description="Disordered" evidence="1">
    <location>
        <begin position="424"/>
        <end position="485"/>
    </location>
</feature>
<dbReference type="EMBL" id="SRMA01006061">
    <property type="protein sequence ID" value="TRZ03567.1"/>
    <property type="molecule type" value="Genomic_DNA"/>
</dbReference>
<proteinExistence type="predicted"/>
<reference evidence="3 4" key="1">
    <citation type="journal article" date="2019" name="Sci. Data">
        <title>Hybrid genome assembly and annotation of Danionella translucida.</title>
        <authorList>
            <person name="Kadobianskyi M."/>
            <person name="Schulze L."/>
            <person name="Schuelke M."/>
            <person name="Judkewitz B."/>
        </authorList>
    </citation>
    <scope>NUCLEOTIDE SEQUENCE [LARGE SCALE GENOMIC DNA]</scope>
    <source>
        <strain evidence="3 4">Bolton</strain>
    </source>
</reference>
<feature type="region of interest" description="Disordered" evidence="1">
    <location>
        <begin position="615"/>
        <end position="718"/>
    </location>
</feature>
<evidence type="ECO:0000259" key="2">
    <source>
        <dbReference type="PROSITE" id="PS50853"/>
    </source>
</evidence>
<feature type="region of interest" description="Disordered" evidence="1">
    <location>
        <begin position="574"/>
        <end position="601"/>
    </location>
</feature>
<dbReference type="Gene3D" id="2.60.40.10">
    <property type="entry name" value="Immunoglobulins"/>
    <property type="match status" value="1"/>
</dbReference>
<dbReference type="Gene3D" id="1.25.10.10">
    <property type="entry name" value="Leucine-rich Repeat Variant"/>
    <property type="match status" value="1"/>
</dbReference>
<dbReference type="PROSITE" id="PS50853">
    <property type="entry name" value="FN3"/>
    <property type="match status" value="1"/>
</dbReference>
<dbReference type="Proteomes" id="UP000316079">
    <property type="component" value="Unassembled WGS sequence"/>
</dbReference>
<dbReference type="SMART" id="SM00060">
    <property type="entry name" value="FN3"/>
    <property type="match status" value="2"/>
</dbReference>